<evidence type="ECO:0000256" key="2">
    <source>
        <dbReference type="SAM" id="Phobius"/>
    </source>
</evidence>
<keyword evidence="4" id="KW-1185">Reference proteome</keyword>
<accession>A0ABZ0W7P0</accession>
<evidence type="ECO:0000256" key="1">
    <source>
        <dbReference type="SAM" id="MobiDB-lite"/>
    </source>
</evidence>
<dbReference type="Proteomes" id="UP001325680">
    <property type="component" value="Chromosome"/>
</dbReference>
<keyword evidence="2" id="KW-1133">Transmembrane helix</keyword>
<sequence>MGKLSGYISAVFLVGLLFLLTIGLPVTYSSVKAAKNNVTQGNACDKNPYSNSTEEKTPSGTVSISEEYVHETRHDLHLPPHQISIAYIHAHEATYVAYHGEQHCPPPNAVA</sequence>
<keyword evidence="2" id="KW-0472">Membrane</keyword>
<reference evidence="3 4" key="1">
    <citation type="submission" date="2023-12" db="EMBL/GenBank/DDBJ databases">
        <title>Genome sequencing and assembly of bacterial species from a model synthetic community.</title>
        <authorList>
            <person name="Hogle S.L."/>
        </authorList>
    </citation>
    <scope>NUCLEOTIDE SEQUENCE [LARGE SCALE GENOMIC DNA]</scope>
    <source>
        <strain evidence="3 4">HAMBI_3031</strain>
    </source>
</reference>
<gene>
    <name evidence="3" type="ORF">U0035_03945</name>
</gene>
<feature type="region of interest" description="Disordered" evidence="1">
    <location>
        <begin position="39"/>
        <end position="61"/>
    </location>
</feature>
<evidence type="ECO:0000313" key="3">
    <source>
        <dbReference type="EMBL" id="WQD39303.1"/>
    </source>
</evidence>
<proteinExistence type="predicted"/>
<evidence type="ECO:0000313" key="4">
    <source>
        <dbReference type="Proteomes" id="UP001325680"/>
    </source>
</evidence>
<name>A0ABZ0W7P0_9BACT</name>
<dbReference type="EMBL" id="CP139960">
    <property type="protein sequence ID" value="WQD39303.1"/>
    <property type="molecule type" value="Genomic_DNA"/>
</dbReference>
<protein>
    <submittedName>
        <fullName evidence="3">Uncharacterized protein</fullName>
    </submittedName>
</protein>
<organism evidence="3 4">
    <name type="scientific">Niabella yanshanensis</name>
    <dbReference type="NCBI Taxonomy" id="577386"/>
    <lineage>
        <taxon>Bacteria</taxon>
        <taxon>Pseudomonadati</taxon>
        <taxon>Bacteroidota</taxon>
        <taxon>Chitinophagia</taxon>
        <taxon>Chitinophagales</taxon>
        <taxon>Chitinophagaceae</taxon>
        <taxon>Niabella</taxon>
    </lineage>
</organism>
<dbReference type="RefSeq" id="WP_114792837.1">
    <property type="nucleotide sequence ID" value="NZ_CP139960.1"/>
</dbReference>
<keyword evidence="2" id="KW-0812">Transmembrane</keyword>
<feature type="transmembrane region" description="Helical" evidence="2">
    <location>
        <begin position="6"/>
        <end position="28"/>
    </location>
</feature>